<organism evidence="3 4">
    <name type="scientific">Undibacterium seohonense</name>
    <dbReference type="NCBI Taxonomy" id="1344950"/>
    <lineage>
        <taxon>Bacteria</taxon>
        <taxon>Pseudomonadati</taxon>
        <taxon>Pseudomonadota</taxon>
        <taxon>Betaproteobacteria</taxon>
        <taxon>Burkholderiales</taxon>
        <taxon>Oxalobacteraceae</taxon>
        <taxon>Undibacterium</taxon>
    </lineage>
</organism>
<protein>
    <submittedName>
        <fullName evidence="3">4'-phosphopantetheinyl transferase superfamily protein</fullName>
    </submittedName>
</protein>
<dbReference type="InterPro" id="IPR037143">
    <property type="entry name" value="4-PPantetheinyl_Trfase_dom_sf"/>
</dbReference>
<evidence type="ECO:0000259" key="2">
    <source>
        <dbReference type="Pfam" id="PF01648"/>
    </source>
</evidence>
<dbReference type="EMBL" id="JACOFW010000001">
    <property type="protein sequence ID" value="MBC3805823.1"/>
    <property type="molecule type" value="Genomic_DNA"/>
</dbReference>
<gene>
    <name evidence="3" type="ORF">H8K52_00510</name>
</gene>
<dbReference type="GO" id="GO:0016740">
    <property type="term" value="F:transferase activity"/>
    <property type="evidence" value="ECO:0007669"/>
    <property type="project" value="UniProtKB-KW"/>
</dbReference>
<keyword evidence="4" id="KW-1185">Reference proteome</keyword>
<dbReference type="InterPro" id="IPR008278">
    <property type="entry name" value="4-PPantetheinyl_Trfase_dom"/>
</dbReference>
<name>A0ABR6WZJ0_9BURK</name>
<keyword evidence="1 3" id="KW-0808">Transferase</keyword>
<dbReference type="Proteomes" id="UP000648257">
    <property type="component" value="Unassembled WGS sequence"/>
</dbReference>
<sequence length="214" mass="24294">MLICRLPTQLELACEQLRQNDLCLICVDVAQDSMREEARVQIRQALIKVIAAARNLRERDVHLHTEKGHAPHAVTGVGAQCRNYYLSITHEDTYAMAAISSAGQIGIDVVKMSSFFDWKHTANLYLGEAAAREIESSRIDQQFQVFLQAWAIHEARLKCLGLTLQEWSEELEQQMSSTRCEVSYVSWDTTYIAAVARLQSDKHNPAIQKSQFQN</sequence>
<dbReference type="Pfam" id="PF01648">
    <property type="entry name" value="ACPS"/>
    <property type="match status" value="1"/>
</dbReference>
<dbReference type="SUPFAM" id="SSF56214">
    <property type="entry name" value="4'-phosphopantetheinyl transferase"/>
    <property type="match status" value="1"/>
</dbReference>
<reference evidence="3 4" key="1">
    <citation type="submission" date="2020-08" db="EMBL/GenBank/DDBJ databases">
        <title>Novel species isolated from subtropical streams in China.</title>
        <authorList>
            <person name="Lu H."/>
        </authorList>
    </citation>
    <scope>NUCLEOTIDE SEQUENCE [LARGE SCALE GENOMIC DNA]</scope>
    <source>
        <strain evidence="3 4">KACC 16656</strain>
    </source>
</reference>
<comment type="caution">
    <text evidence="3">The sequence shown here is derived from an EMBL/GenBank/DDBJ whole genome shotgun (WGS) entry which is preliminary data.</text>
</comment>
<accession>A0ABR6WZJ0</accession>
<dbReference type="Gene3D" id="3.90.470.20">
    <property type="entry name" value="4'-phosphopantetheinyl transferase domain"/>
    <property type="match status" value="1"/>
</dbReference>
<evidence type="ECO:0000313" key="3">
    <source>
        <dbReference type="EMBL" id="MBC3805823.1"/>
    </source>
</evidence>
<dbReference type="RefSeq" id="WP_186920560.1">
    <property type="nucleotide sequence ID" value="NZ_JACOFW010000001.1"/>
</dbReference>
<evidence type="ECO:0000313" key="4">
    <source>
        <dbReference type="Proteomes" id="UP000648257"/>
    </source>
</evidence>
<proteinExistence type="predicted"/>
<feature type="domain" description="4'-phosphopantetheinyl transferase" evidence="2">
    <location>
        <begin position="104"/>
        <end position="185"/>
    </location>
</feature>
<evidence type="ECO:0000256" key="1">
    <source>
        <dbReference type="ARBA" id="ARBA00022679"/>
    </source>
</evidence>